<dbReference type="Gene3D" id="2.60.120.260">
    <property type="entry name" value="Galactose-binding domain-like"/>
    <property type="match status" value="1"/>
</dbReference>
<evidence type="ECO:0000256" key="5">
    <source>
        <dbReference type="ARBA" id="ARBA00022801"/>
    </source>
</evidence>
<accession>A0ABT6S5J2</accession>
<name>A0ABT6S5J2_9ACTN</name>
<dbReference type="SMART" id="SM01038">
    <property type="entry name" value="Bgal_small_N"/>
    <property type="match status" value="1"/>
</dbReference>
<keyword evidence="10" id="KW-1185">Reference proteome</keyword>
<dbReference type="Gene3D" id="2.60.40.10">
    <property type="entry name" value="Immunoglobulins"/>
    <property type="match status" value="2"/>
</dbReference>
<dbReference type="Pfam" id="PF16353">
    <property type="entry name" value="LacZ_4"/>
    <property type="match status" value="1"/>
</dbReference>
<keyword evidence="6" id="KW-0326">Glycosidase</keyword>
<dbReference type="InterPro" id="IPR032312">
    <property type="entry name" value="LacZ_4"/>
</dbReference>
<evidence type="ECO:0000256" key="2">
    <source>
        <dbReference type="ARBA" id="ARBA00007401"/>
    </source>
</evidence>
<reference evidence="9 10" key="1">
    <citation type="submission" date="2023-05" db="EMBL/GenBank/DDBJ databases">
        <title>Draft genome sequence of Streptomyces sp. B-S-A6 isolated from a cave soil in Thailand.</title>
        <authorList>
            <person name="Chamroensaksri N."/>
            <person name="Muangham S."/>
        </authorList>
    </citation>
    <scope>NUCLEOTIDE SEQUENCE [LARGE SCALE GENOMIC DNA]</scope>
    <source>
        <strain evidence="9 10">B-S-A6</strain>
    </source>
</reference>
<evidence type="ECO:0000259" key="8">
    <source>
        <dbReference type="SMART" id="SM01038"/>
    </source>
</evidence>
<dbReference type="EMBL" id="JASCIQ010000004">
    <property type="protein sequence ID" value="MDI3403366.1"/>
    <property type="molecule type" value="Genomic_DNA"/>
</dbReference>
<evidence type="ECO:0000313" key="10">
    <source>
        <dbReference type="Proteomes" id="UP001223978"/>
    </source>
</evidence>
<dbReference type="InterPro" id="IPR023230">
    <property type="entry name" value="Glyco_hydro_2_CS"/>
</dbReference>
<comment type="caution">
    <text evidence="9">The sequence shown here is derived from an EMBL/GenBank/DDBJ whole genome shotgun (WGS) entry which is preliminary data.</text>
</comment>
<comment type="similarity">
    <text evidence="2">Belongs to the glycosyl hydrolase 2 family.</text>
</comment>
<dbReference type="PANTHER" id="PTHR46323">
    <property type="entry name" value="BETA-GALACTOSIDASE"/>
    <property type="match status" value="1"/>
</dbReference>
<evidence type="ECO:0000256" key="7">
    <source>
        <dbReference type="ARBA" id="ARBA00032230"/>
    </source>
</evidence>
<dbReference type="SUPFAM" id="SSF51445">
    <property type="entry name" value="(Trans)glycosidases"/>
    <property type="match status" value="1"/>
</dbReference>
<dbReference type="Gene3D" id="2.70.98.10">
    <property type="match status" value="1"/>
</dbReference>
<dbReference type="SUPFAM" id="SSF74650">
    <property type="entry name" value="Galactose mutarotase-like"/>
    <property type="match status" value="1"/>
</dbReference>
<feature type="domain" description="Beta galactosidase small chain/" evidence="8">
    <location>
        <begin position="745"/>
        <end position="1030"/>
    </location>
</feature>
<dbReference type="InterPro" id="IPR023232">
    <property type="entry name" value="Glyco_hydro_2_AS"/>
</dbReference>
<dbReference type="GO" id="GO:0016787">
    <property type="term" value="F:hydrolase activity"/>
    <property type="evidence" value="ECO:0007669"/>
    <property type="project" value="UniProtKB-KW"/>
</dbReference>
<evidence type="ECO:0000256" key="6">
    <source>
        <dbReference type="ARBA" id="ARBA00023295"/>
    </source>
</evidence>
<dbReference type="Pfam" id="PF02837">
    <property type="entry name" value="Glyco_hydro_2_N"/>
    <property type="match status" value="1"/>
</dbReference>
<dbReference type="InterPro" id="IPR050347">
    <property type="entry name" value="Bact_Beta-galactosidase"/>
</dbReference>
<dbReference type="Proteomes" id="UP001223978">
    <property type="component" value="Unassembled WGS sequence"/>
</dbReference>
<protein>
    <recommendedName>
        <fullName evidence="4">Beta-galactosidase</fullName>
        <ecNumber evidence="3">3.2.1.23</ecNumber>
    </recommendedName>
    <alternativeName>
        <fullName evidence="7">Lactase</fullName>
    </alternativeName>
</protein>
<comment type="catalytic activity">
    <reaction evidence="1">
        <text>Hydrolysis of terminal non-reducing beta-D-galactose residues in beta-D-galactosides.</text>
        <dbReference type="EC" id="3.2.1.23"/>
    </reaction>
</comment>
<dbReference type="InterPro" id="IPR004199">
    <property type="entry name" value="B-gal_small/dom_5"/>
</dbReference>
<dbReference type="PRINTS" id="PR00132">
    <property type="entry name" value="GLHYDRLASE2"/>
</dbReference>
<evidence type="ECO:0000256" key="1">
    <source>
        <dbReference type="ARBA" id="ARBA00001412"/>
    </source>
</evidence>
<dbReference type="InterPro" id="IPR006104">
    <property type="entry name" value="Glyco_hydro_2_N"/>
</dbReference>
<evidence type="ECO:0000256" key="4">
    <source>
        <dbReference type="ARBA" id="ARBA00013303"/>
    </source>
</evidence>
<dbReference type="Pfam" id="PF02836">
    <property type="entry name" value="Glyco_hydro_2_C"/>
    <property type="match status" value="1"/>
</dbReference>
<dbReference type="SUPFAM" id="SSF49303">
    <property type="entry name" value="beta-Galactosidase/glucuronidase domain"/>
    <property type="match status" value="2"/>
</dbReference>
<dbReference type="InterPro" id="IPR008979">
    <property type="entry name" value="Galactose-bd-like_sf"/>
</dbReference>
<proteinExistence type="inferred from homology"/>
<dbReference type="InterPro" id="IPR036156">
    <property type="entry name" value="Beta-gal/glucu_dom_sf"/>
</dbReference>
<keyword evidence="5 9" id="KW-0378">Hydrolase</keyword>
<dbReference type="PANTHER" id="PTHR46323:SF2">
    <property type="entry name" value="BETA-GALACTOSIDASE"/>
    <property type="match status" value="1"/>
</dbReference>
<dbReference type="PROSITE" id="PS00608">
    <property type="entry name" value="GLYCOSYL_HYDROL_F2_2"/>
    <property type="match status" value="1"/>
</dbReference>
<dbReference type="Gene3D" id="3.20.20.80">
    <property type="entry name" value="Glycosidases"/>
    <property type="match status" value="1"/>
</dbReference>
<dbReference type="InterPro" id="IPR006103">
    <property type="entry name" value="Glyco_hydro_2_cat"/>
</dbReference>
<dbReference type="InterPro" id="IPR013783">
    <property type="entry name" value="Ig-like_fold"/>
</dbReference>
<organism evidence="9 10">
    <name type="scientific">Streptomyces cavernicola</name>
    <dbReference type="NCBI Taxonomy" id="3043613"/>
    <lineage>
        <taxon>Bacteria</taxon>
        <taxon>Bacillati</taxon>
        <taxon>Actinomycetota</taxon>
        <taxon>Actinomycetes</taxon>
        <taxon>Kitasatosporales</taxon>
        <taxon>Streptomycetaceae</taxon>
        <taxon>Streptomyces</taxon>
    </lineage>
</organism>
<sequence>MATMTYYEDFEPGTGRRVPARSWVCTDAPALRLDGDWRFRYAPSPLGLDDTVADPGFDDTAWDTLPVPSHWVLHGDGAYGRPAYTNVQYPFPIDAPRVPDENPTGDHRRGFDLPAEWAAERTLLRFDGVESAYRVWLNGVEVGTGKASRLAQEFDITELVRPAGNVLVVRVHQWSTGSYLEDQDQWWLPGIFRDVTVLGRPAGCVDDVWVRSDYDHVTGAGRLTAELVARPEAFPVTLSVPELGIEETWHSAADVAPVAAGVVEPWSAENPRLYDADIASRGETVSLRIGFRTVRIVGDAFTVNGRRVVFRGVNRHETHPERGRVFDEEHARADLELMKRHNVNAIRTSHYPPHPRLLDLADEYGFWVIDECDLETHGYTFLDWAGNPSDDPRFEVQYLDRIERTVERDKNHPSIVMWSLGNESGTGRNLAAMSHWVHHRDPDRPVHYEGDYTGQYTDVYSRMYANLEETESIGSGAVTGQLLGCNPAESARQRAKPFLLCEYAHAMGNGPGALAEYDALFDAHPKLHGGFVWEWRDHGILTRSADGTPFHAYGGDFGETVHDGNFVMDGLVRSDDVPTPGLAEFKAVSAPVRLAFDDGAGRTDRAAPTVTVHNRHHSLSTAHLAFEWLLERDGHHVAADRLPVPPVPAGESSVTTLPPQALPAAEADPSAEHWLTVRAVLAQDTSWAPAGHVVAAAQHDVTPQSGFPLHRPDLTLRHRETATVAPRPAGPADPPARHAPSPAVELGAAAFDGLTGRLVRLGRLPITGPRLELWRAPTDNDLADGFPSYEEADPELTFGHGAPGPSAAERWRREGLDRLVHRVDQVQTGAHGVLVRVRVSAANSAKSVDVTYRWWSSGNGIGLRADIVPSTGWTTAWPRTGICFDLPAGISRASWFGTGPGESYPDSRAAALVGRFDAAVDDLTFRYARPQESGHRSDLRELVLSDRHERVLTLRTEPDLQGRRPGFTVSRWSPQQTAAAGHPHELPATDGYRLHIDAAQHGLGSRSCGLDVLPRHANRPAARTIELHFEAGPA</sequence>
<evidence type="ECO:0000313" key="9">
    <source>
        <dbReference type="EMBL" id="MDI3403366.1"/>
    </source>
</evidence>
<dbReference type="SUPFAM" id="SSF49785">
    <property type="entry name" value="Galactose-binding domain-like"/>
    <property type="match status" value="1"/>
</dbReference>
<dbReference type="PROSITE" id="PS00719">
    <property type="entry name" value="GLYCOSYL_HYDROL_F2_1"/>
    <property type="match status" value="1"/>
</dbReference>
<dbReference type="InterPro" id="IPR017853">
    <property type="entry name" value="GH"/>
</dbReference>
<evidence type="ECO:0000256" key="3">
    <source>
        <dbReference type="ARBA" id="ARBA00012756"/>
    </source>
</evidence>
<gene>
    <name evidence="9" type="ORF">QIS96_05945</name>
</gene>
<dbReference type="EC" id="3.2.1.23" evidence="3"/>
<dbReference type="InterPro" id="IPR011013">
    <property type="entry name" value="Gal_mutarotase_sf_dom"/>
</dbReference>
<dbReference type="Pfam" id="PF02929">
    <property type="entry name" value="Bgal_small_N"/>
    <property type="match status" value="1"/>
</dbReference>
<dbReference type="InterPro" id="IPR006101">
    <property type="entry name" value="Glyco_hydro_2"/>
</dbReference>
<dbReference type="InterPro" id="IPR014718">
    <property type="entry name" value="GH-type_carb-bd"/>
</dbReference>
<dbReference type="RefSeq" id="WP_282541306.1">
    <property type="nucleotide sequence ID" value="NZ_JASCIQ010000004.1"/>
</dbReference>